<dbReference type="Proteomes" id="UP000290545">
    <property type="component" value="Unassembled WGS sequence"/>
</dbReference>
<evidence type="ECO:0000313" key="4">
    <source>
        <dbReference type="Proteomes" id="UP000290545"/>
    </source>
</evidence>
<feature type="compositionally biased region" description="Low complexity" evidence="2">
    <location>
        <begin position="251"/>
        <end position="301"/>
    </location>
</feature>
<accession>A0A4Q1D1M5</accession>
<reference evidence="3 4" key="1">
    <citation type="submission" date="2019-01" db="EMBL/GenBank/DDBJ databases">
        <title>Filimonas sp. strain TTM-71.</title>
        <authorList>
            <person name="Chen W.-M."/>
        </authorList>
    </citation>
    <scope>NUCLEOTIDE SEQUENCE [LARGE SCALE GENOMIC DNA]</scope>
    <source>
        <strain evidence="3 4">TTM-71</strain>
    </source>
</reference>
<dbReference type="RefSeq" id="WP_129006063.1">
    <property type="nucleotide sequence ID" value="NZ_SDHZ01000005.1"/>
</dbReference>
<feature type="compositionally biased region" description="Low complexity" evidence="2">
    <location>
        <begin position="556"/>
        <end position="582"/>
    </location>
</feature>
<feature type="region of interest" description="Disordered" evidence="2">
    <location>
        <begin position="536"/>
        <end position="614"/>
    </location>
</feature>
<evidence type="ECO:0000256" key="2">
    <source>
        <dbReference type="SAM" id="MobiDB-lite"/>
    </source>
</evidence>
<feature type="coiled-coil region" evidence="1">
    <location>
        <begin position="367"/>
        <end position="407"/>
    </location>
</feature>
<dbReference type="EMBL" id="SDHZ01000005">
    <property type="protein sequence ID" value="RXK80905.1"/>
    <property type="molecule type" value="Genomic_DNA"/>
</dbReference>
<feature type="compositionally biased region" description="Polar residues" evidence="2">
    <location>
        <begin position="546"/>
        <end position="555"/>
    </location>
</feature>
<protein>
    <submittedName>
        <fullName evidence="3">Uncharacterized protein</fullName>
    </submittedName>
</protein>
<evidence type="ECO:0000313" key="3">
    <source>
        <dbReference type="EMBL" id="RXK80905.1"/>
    </source>
</evidence>
<dbReference type="AlphaFoldDB" id="A0A4Q1D1M5"/>
<evidence type="ECO:0000256" key="1">
    <source>
        <dbReference type="SAM" id="Coils"/>
    </source>
</evidence>
<feature type="compositionally biased region" description="Basic and acidic residues" evidence="2">
    <location>
        <begin position="598"/>
        <end position="614"/>
    </location>
</feature>
<sequence length="614" mass="67159">METSGYMGRYRYTRKYPALRCSLFLLFLVVSALAQLGSLFAQGNLPDKWAAAGNVVLAANPRLLVKPSYIKNGGSGDVAFKMENISADGSEINFTFTLSNGNSWNFNLTPRNGKSEVFYGTGIKSASALVSEVNAELSRSHFSNITVDGHPVSDYTEANNYMANFTLPATNTALNPDALQVNCEAWQQRINELEEFKSLPNWYKIRIGLTTRLEQCKSNLSACKTKLASAKIQEKKSTATTDAGDKDFWGESSPSASKTTASAGAGSSASSGISATTASSSSETSSEESSGTSTSSSGSGTRLNTNPAITEMVARQNRLAALKAETAAKNKQIEQENYDRMVAFEQKKKEDMQQTTEVINGVTNGLIAILKQNQEAKQRRLDEEDRQRELLAQQQEAARQKELAKEQNIQMRTTLFAEFKPKEIPLSSSPEKANQLFYFIYAYDAANVRQDNITVFISNVFEIGRYADGTWPFRNTISTEIKSLTPFSETMHGYYYSREDAEKMRQSFTEMLQANNGVSIKEVSYKGKPAAANAGTTADFWDTGKSKTSAGENANSTKSSTEKSAATKPAAAKTGTTQQASKLASPKKTGDFWGESAKPAKKDSATKKKSDFWD</sequence>
<name>A0A4Q1D1M5_9BACT</name>
<keyword evidence="1" id="KW-0175">Coiled coil</keyword>
<proteinExistence type="predicted"/>
<comment type="caution">
    <text evidence="3">The sequence shown here is derived from an EMBL/GenBank/DDBJ whole genome shotgun (WGS) entry which is preliminary data.</text>
</comment>
<dbReference type="OrthoDB" id="1454607at2"/>
<feature type="region of interest" description="Disordered" evidence="2">
    <location>
        <begin position="233"/>
        <end position="305"/>
    </location>
</feature>
<organism evidence="3 4">
    <name type="scientific">Filimonas effusa</name>
    <dbReference type="NCBI Taxonomy" id="2508721"/>
    <lineage>
        <taxon>Bacteria</taxon>
        <taxon>Pseudomonadati</taxon>
        <taxon>Bacteroidota</taxon>
        <taxon>Chitinophagia</taxon>
        <taxon>Chitinophagales</taxon>
        <taxon>Chitinophagaceae</taxon>
        <taxon>Filimonas</taxon>
    </lineage>
</organism>
<gene>
    <name evidence="3" type="ORF">ESB13_22380</name>
</gene>
<keyword evidence="4" id="KW-1185">Reference proteome</keyword>
<feature type="compositionally biased region" description="Basic and acidic residues" evidence="2">
    <location>
        <begin position="233"/>
        <end position="249"/>
    </location>
</feature>